<feature type="compositionally biased region" description="Basic and acidic residues" evidence="1">
    <location>
        <begin position="271"/>
        <end position="281"/>
    </location>
</feature>
<keyword evidence="3" id="KW-1185">Reference proteome</keyword>
<dbReference type="Proteomes" id="UP000737018">
    <property type="component" value="Unassembled WGS sequence"/>
</dbReference>
<dbReference type="EMBL" id="JRKL02002312">
    <property type="protein sequence ID" value="KAF3959528.1"/>
    <property type="molecule type" value="Genomic_DNA"/>
</dbReference>
<evidence type="ECO:0000256" key="1">
    <source>
        <dbReference type="SAM" id="MobiDB-lite"/>
    </source>
</evidence>
<organism evidence="2 3">
    <name type="scientific">Castanea mollissima</name>
    <name type="common">Chinese chestnut</name>
    <dbReference type="NCBI Taxonomy" id="60419"/>
    <lineage>
        <taxon>Eukaryota</taxon>
        <taxon>Viridiplantae</taxon>
        <taxon>Streptophyta</taxon>
        <taxon>Embryophyta</taxon>
        <taxon>Tracheophyta</taxon>
        <taxon>Spermatophyta</taxon>
        <taxon>Magnoliopsida</taxon>
        <taxon>eudicotyledons</taxon>
        <taxon>Gunneridae</taxon>
        <taxon>Pentapetalae</taxon>
        <taxon>rosids</taxon>
        <taxon>fabids</taxon>
        <taxon>Fagales</taxon>
        <taxon>Fagaceae</taxon>
        <taxon>Castanea</taxon>
    </lineage>
</organism>
<evidence type="ECO:0000313" key="3">
    <source>
        <dbReference type="Proteomes" id="UP000737018"/>
    </source>
</evidence>
<name>A0A8J4R9W6_9ROSI</name>
<proteinExistence type="predicted"/>
<dbReference type="AlphaFoldDB" id="A0A8J4R9W6"/>
<reference evidence="2" key="1">
    <citation type="submission" date="2020-03" db="EMBL/GenBank/DDBJ databases">
        <title>Castanea mollissima Vanexum genome sequencing.</title>
        <authorList>
            <person name="Staton M."/>
        </authorList>
    </citation>
    <scope>NUCLEOTIDE SEQUENCE</scope>
    <source>
        <tissue evidence="2">Leaf</tissue>
    </source>
</reference>
<sequence length="288" mass="31767">MKCCHTMDGFLPPCLGDSGGSDAPSSIGAAGLGGLGLALPGLGGAFSLRDMDKHPAGPRDCTVLTRQAEHRSSWLWDGPPAGQAWPGVLTCRHRFSCMPKVGFPHICPVMRHPHQALPLGPLAVRWKVATCTTEHATHVLSAYRMSLASLRPNQIVWEPYKSVLVANAPIFEGEMRFDDEYMEWFRRITRRFITKETSYWDTLVESHLRILAMCTLGSAIHTECMSALEAVEELSRLNLDNARAVSNTSEPPAGCGRLVGGRRGRGGRQSGDGKVRRDKEPVRRRKRE</sequence>
<evidence type="ECO:0000313" key="2">
    <source>
        <dbReference type="EMBL" id="KAF3959528.1"/>
    </source>
</evidence>
<evidence type="ECO:0008006" key="4">
    <source>
        <dbReference type="Google" id="ProtNLM"/>
    </source>
</evidence>
<dbReference type="OrthoDB" id="1871193at2759"/>
<feature type="region of interest" description="Disordered" evidence="1">
    <location>
        <begin position="245"/>
        <end position="288"/>
    </location>
</feature>
<protein>
    <recommendedName>
        <fullName evidence="4">Aminotransferase-like plant mobile domain-containing protein</fullName>
    </recommendedName>
</protein>
<gene>
    <name evidence="2" type="ORF">CMV_015673</name>
</gene>
<comment type="caution">
    <text evidence="2">The sequence shown here is derived from an EMBL/GenBank/DDBJ whole genome shotgun (WGS) entry which is preliminary data.</text>
</comment>
<accession>A0A8J4R9W6</accession>